<evidence type="ECO:0000313" key="1">
    <source>
        <dbReference type="EMBL" id="QJA75710.1"/>
    </source>
</evidence>
<reference evidence="1" key="1">
    <citation type="submission" date="2020-03" db="EMBL/GenBank/DDBJ databases">
        <title>The deep terrestrial virosphere.</title>
        <authorList>
            <person name="Holmfeldt K."/>
            <person name="Nilsson E."/>
            <person name="Simone D."/>
            <person name="Lopez-Fernandez M."/>
            <person name="Wu X."/>
            <person name="de Brujin I."/>
            <person name="Lundin D."/>
            <person name="Andersson A."/>
            <person name="Bertilsson S."/>
            <person name="Dopson M."/>
        </authorList>
    </citation>
    <scope>NUCLEOTIDE SEQUENCE</scope>
    <source>
        <strain evidence="1">MM415A01720</strain>
    </source>
</reference>
<dbReference type="EMBL" id="MT142180">
    <property type="protein sequence ID" value="QJA75710.1"/>
    <property type="molecule type" value="Genomic_DNA"/>
</dbReference>
<accession>A0A6M3K095</accession>
<sequence>MTVIKLVNDLISKEDIAFGDASTTWSRETHTGGAVSVHYVDDSIIPASVLGGYIDDHLHVQNTDTGTTNTTWALATGGTGATLSTTGLTAGRTFTLPDTSNQALVGATDLASIAASLGASTVGVQDAGGYFSTATVEAVLQETGATVASLVASTHNAGMKNGFKLGYSGTSAITISGGMWAHSGTTNQHVYTTSQITFTLGAAGSNGASSNLGASEVHYIYIDDSAVVSAATRLLTAAEFVNSTTAPAYSHAKVGWYSGSDRCIGAILTNAASQVSSFITFGKHYYRYATPVVEFTVAASGTTYAALNVSSSVPRFATMSRLQVWTGTTNAYNYYFDTSSTTVTPEAHIVAAQNESITMDIPTNTSQVIYWYADSAVDTVISICGYYTDEL</sequence>
<organism evidence="1">
    <name type="scientific">viral metagenome</name>
    <dbReference type="NCBI Taxonomy" id="1070528"/>
    <lineage>
        <taxon>unclassified sequences</taxon>
        <taxon>metagenomes</taxon>
        <taxon>organismal metagenomes</taxon>
    </lineage>
</organism>
<dbReference type="AlphaFoldDB" id="A0A6M3K095"/>
<protein>
    <submittedName>
        <fullName evidence="1">Uncharacterized protein</fullName>
    </submittedName>
</protein>
<proteinExistence type="predicted"/>
<gene>
    <name evidence="1" type="ORF">MM415A01720_0008</name>
</gene>
<name>A0A6M3K095_9ZZZZ</name>